<dbReference type="Ensembl" id="ENSCSET00000005193.1">
    <property type="protein sequence ID" value="ENSCSEP00000005134.1"/>
    <property type="gene ID" value="ENSCSEG00000003322.1"/>
</dbReference>
<dbReference type="InterPro" id="IPR038797">
    <property type="entry name" value="Fltp"/>
</dbReference>
<evidence type="ECO:0000256" key="1">
    <source>
        <dbReference type="ARBA" id="ARBA00009887"/>
    </source>
</evidence>
<evidence type="ECO:0000256" key="3">
    <source>
        <dbReference type="ARBA" id="ARBA00033306"/>
    </source>
</evidence>
<dbReference type="STRING" id="244447.ENSCSEP00000005134"/>
<feature type="region of interest" description="Disordered" evidence="5">
    <location>
        <begin position="95"/>
        <end position="179"/>
    </location>
</feature>
<dbReference type="FunCoup" id="A0A3P8UTH3">
    <property type="interactions" value="36"/>
</dbReference>
<sequence>MSSSYSANQYESAFRSQRLQNWGDTKSFKKKTTLTDGNSTFIANDRGHLLPGLVKRGSAWPDLMYVWDLPARIPARHINPTARSAEGLHRLRSWGFDPQQPEGRQPLGISRNSQRLKDDEHITAEVQDSNVPSTSTGAHLISQNHPVSGGDHNQEDTVVGAVTSSTEEKQKRGPQVSIH</sequence>
<dbReference type="GeneTree" id="ENSGT00390000001092"/>
<dbReference type="PANTHER" id="PTHR34639">
    <property type="entry name" value="PROTEIN FLATTOP"/>
    <property type="match status" value="1"/>
</dbReference>
<reference evidence="6 7" key="1">
    <citation type="journal article" date="2014" name="Nat. Genet.">
        <title>Whole-genome sequence of a flatfish provides insights into ZW sex chromosome evolution and adaptation to a benthic lifestyle.</title>
        <authorList>
            <person name="Chen S."/>
            <person name="Zhang G."/>
            <person name="Shao C."/>
            <person name="Huang Q."/>
            <person name="Liu G."/>
            <person name="Zhang P."/>
            <person name="Song W."/>
            <person name="An N."/>
            <person name="Chalopin D."/>
            <person name="Volff J.N."/>
            <person name="Hong Y."/>
            <person name="Li Q."/>
            <person name="Sha Z."/>
            <person name="Zhou H."/>
            <person name="Xie M."/>
            <person name="Yu Q."/>
            <person name="Liu Y."/>
            <person name="Xiang H."/>
            <person name="Wang N."/>
            <person name="Wu K."/>
            <person name="Yang C."/>
            <person name="Zhou Q."/>
            <person name="Liao X."/>
            <person name="Yang L."/>
            <person name="Hu Q."/>
            <person name="Zhang J."/>
            <person name="Meng L."/>
            <person name="Jin L."/>
            <person name="Tian Y."/>
            <person name="Lian J."/>
            <person name="Yang J."/>
            <person name="Miao G."/>
            <person name="Liu S."/>
            <person name="Liang Z."/>
            <person name="Yan F."/>
            <person name="Li Y."/>
            <person name="Sun B."/>
            <person name="Zhang H."/>
            <person name="Zhang J."/>
            <person name="Zhu Y."/>
            <person name="Du M."/>
            <person name="Zhao Y."/>
            <person name="Schartl M."/>
            <person name="Tang Q."/>
            <person name="Wang J."/>
        </authorList>
    </citation>
    <scope>NUCLEOTIDE SEQUENCE</scope>
</reference>
<dbReference type="GO" id="GO:0044782">
    <property type="term" value="P:cilium organization"/>
    <property type="evidence" value="ECO:0007669"/>
    <property type="project" value="TreeGrafter"/>
</dbReference>
<evidence type="ECO:0000256" key="5">
    <source>
        <dbReference type="SAM" id="MobiDB-lite"/>
    </source>
</evidence>
<name>A0A3P8UTH3_CYNSE</name>
<accession>A0A3P8UTH3</accession>
<comment type="similarity">
    <text evidence="1">Belongs to the Flattop family.</text>
</comment>
<dbReference type="Pfam" id="PF22611">
    <property type="entry name" value="CFAP126"/>
    <property type="match status" value="1"/>
</dbReference>
<feature type="compositionally biased region" description="Polar residues" evidence="5">
    <location>
        <begin position="126"/>
        <end position="146"/>
    </location>
</feature>
<reference evidence="6" key="2">
    <citation type="submission" date="2025-08" db="UniProtKB">
        <authorList>
            <consortium name="Ensembl"/>
        </authorList>
    </citation>
    <scope>IDENTIFICATION</scope>
</reference>
<evidence type="ECO:0000256" key="2">
    <source>
        <dbReference type="ARBA" id="ARBA00019181"/>
    </source>
</evidence>
<dbReference type="CDD" id="cd23705">
    <property type="entry name" value="Flattop"/>
    <property type="match status" value="1"/>
</dbReference>
<evidence type="ECO:0000313" key="7">
    <source>
        <dbReference type="Proteomes" id="UP000265120"/>
    </source>
</evidence>
<dbReference type="KEGG" id="csem:103384717"/>
<dbReference type="AlphaFoldDB" id="A0A3P8UTH3"/>
<dbReference type="InParanoid" id="A0A3P8UTH3"/>
<dbReference type="GO" id="GO:0036064">
    <property type="term" value="C:ciliary basal body"/>
    <property type="evidence" value="ECO:0007669"/>
    <property type="project" value="TreeGrafter"/>
</dbReference>
<proteinExistence type="inferred from homology"/>
<reference evidence="6" key="3">
    <citation type="submission" date="2025-09" db="UniProtKB">
        <authorList>
            <consortium name="Ensembl"/>
        </authorList>
    </citation>
    <scope>IDENTIFICATION</scope>
</reference>
<evidence type="ECO:0000256" key="4">
    <source>
        <dbReference type="ARBA" id="ARBA00045261"/>
    </source>
</evidence>
<dbReference type="CTD" id="257177"/>
<dbReference type="PANTHER" id="PTHR34639:SF1">
    <property type="entry name" value="PROTEIN FLATTOP"/>
    <property type="match status" value="1"/>
</dbReference>
<dbReference type="GeneID" id="103384717"/>
<keyword evidence="7" id="KW-1185">Reference proteome</keyword>
<comment type="function">
    <text evidence="4">Microtubule inner protein (MIP) part of the dynein-decorated doublet microtubules (DMTs) in cilia axoneme. Acts as a regulator of cilium basal body docking and positioning in mono- and multiciliated cells. Regulates basal body docking and cilia formation in multiciliated lung cells. Regulates kinocilium positioning and stereocilia bundle morphogenesis in the inner ear.</text>
</comment>
<evidence type="ECO:0000313" key="6">
    <source>
        <dbReference type="Ensembl" id="ENSCSEP00000005134.1"/>
    </source>
</evidence>
<dbReference type="Proteomes" id="UP000265120">
    <property type="component" value="Chromosome 10"/>
</dbReference>
<dbReference type="RefSeq" id="XP_008316565.1">
    <property type="nucleotide sequence ID" value="XM_008318343.3"/>
</dbReference>
<organism evidence="6 7">
    <name type="scientific">Cynoglossus semilaevis</name>
    <name type="common">Tongue sole</name>
    <dbReference type="NCBI Taxonomy" id="244447"/>
    <lineage>
        <taxon>Eukaryota</taxon>
        <taxon>Metazoa</taxon>
        <taxon>Chordata</taxon>
        <taxon>Craniata</taxon>
        <taxon>Vertebrata</taxon>
        <taxon>Euteleostomi</taxon>
        <taxon>Actinopterygii</taxon>
        <taxon>Neopterygii</taxon>
        <taxon>Teleostei</taxon>
        <taxon>Neoteleostei</taxon>
        <taxon>Acanthomorphata</taxon>
        <taxon>Carangaria</taxon>
        <taxon>Pleuronectiformes</taxon>
        <taxon>Pleuronectoidei</taxon>
        <taxon>Cynoglossidae</taxon>
        <taxon>Cynoglossinae</taxon>
        <taxon>Cynoglossus</taxon>
    </lineage>
</organism>
<protein>
    <recommendedName>
        <fullName evidence="2">Protein Flattop</fullName>
    </recommendedName>
    <alternativeName>
        <fullName evidence="3">Cilia- and flagella-associated protein 126</fullName>
    </alternativeName>
</protein>
<dbReference type="OrthoDB" id="521617at2759"/>